<dbReference type="Proteomes" id="UP000324222">
    <property type="component" value="Unassembled WGS sequence"/>
</dbReference>
<dbReference type="AlphaFoldDB" id="A0A5B7JJ05"/>
<gene>
    <name evidence="1" type="ORF">E2C01_089519</name>
</gene>
<evidence type="ECO:0000313" key="2">
    <source>
        <dbReference type="Proteomes" id="UP000324222"/>
    </source>
</evidence>
<name>A0A5B7JJ05_PORTR</name>
<accession>A0A5B7JJ05</accession>
<proteinExistence type="predicted"/>
<organism evidence="1 2">
    <name type="scientific">Portunus trituberculatus</name>
    <name type="common">Swimming crab</name>
    <name type="synonym">Neptunus trituberculatus</name>
    <dbReference type="NCBI Taxonomy" id="210409"/>
    <lineage>
        <taxon>Eukaryota</taxon>
        <taxon>Metazoa</taxon>
        <taxon>Ecdysozoa</taxon>
        <taxon>Arthropoda</taxon>
        <taxon>Crustacea</taxon>
        <taxon>Multicrustacea</taxon>
        <taxon>Malacostraca</taxon>
        <taxon>Eumalacostraca</taxon>
        <taxon>Eucarida</taxon>
        <taxon>Decapoda</taxon>
        <taxon>Pleocyemata</taxon>
        <taxon>Brachyura</taxon>
        <taxon>Eubrachyura</taxon>
        <taxon>Portunoidea</taxon>
        <taxon>Portunidae</taxon>
        <taxon>Portuninae</taxon>
        <taxon>Portunus</taxon>
    </lineage>
</organism>
<sequence length="94" mass="10287">MEGRPSLSSAEKINGAIPGHAALWCEKQLYISTSSHRVGSLHQRRSAPSCVFHSPDRHGWDMGATVLKRLVLLPPLLSKAKKFISRTLTGISPN</sequence>
<evidence type="ECO:0000313" key="1">
    <source>
        <dbReference type="EMBL" id="MPC94353.1"/>
    </source>
</evidence>
<protein>
    <submittedName>
        <fullName evidence="1">Uncharacterized protein</fullName>
    </submittedName>
</protein>
<comment type="caution">
    <text evidence="1">The sequence shown here is derived from an EMBL/GenBank/DDBJ whole genome shotgun (WGS) entry which is preliminary data.</text>
</comment>
<keyword evidence="2" id="KW-1185">Reference proteome</keyword>
<dbReference type="EMBL" id="VSRR010098170">
    <property type="protein sequence ID" value="MPC94353.1"/>
    <property type="molecule type" value="Genomic_DNA"/>
</dbReference>
<reference evidence="1 2" key="1">
    <citation type="submission" date="2019-05" db="EMBL/GenBank/DDBJ databases">
        <title>Another draft genome of Portunus trituberculatus and its Hox gene families provides insights of decapod evolution.</title>
        <authorList>
            <person name="Jeong J.-H."/>
            <person name="Song I."/>
            <person name="Kim S."/>
            <person name="Choi T."/>
            <person name="Kim D."/>
            <person name="Ryu S."/>
            <person name="Kim W."/>
        </authorList>
    </citation>
    <scope>NUCLEOTIDE SEQUENCE [LARGE SCALE GENOMIC DNA]</scope>
    <source>
        <tissue evidence="1">Muscle</tissue>
    </source>
</reference>